<feature type="region of interest" description="Disordered" evidence="1">
    <location>
        <begin position="136"/>
        <end position="180"/>
    </location>
</feature>
<feature type="compositionally biased region" description="Acidic residues" evidence="1">
    <location>
        <begin position="169"/>
        <end position="180"/>
    </location>
</feature>
<dbReference type="STRING" id="4155.A0A022QJY9"/>
<evidence type="ECO:0000256" key="1">
    <source>
        <dbReference type="SAM" id="MobiDB-lite"/>
    </source>
</evidence>
<evidence type="ECO:0008006" key="5">
    <source>
        <dbReference type="Google" id="ProtNLM"/>
    </source>
</evidence>
<proteinExistence type="predicted"/>
<feature type="non-terminal residue" evidence="3">
    <location>
        <position position="1"/>
    </location>
</feature>
<evidence type="ECO:0000313" key="4">
    <source>
        <dbReference type="Proteomes" id="UP000030748"/>
    </source>
</evidence>
<organism evidence="3 4">
    <name type="scientific">Erythranthe guttata</name>
    <name type="common">Yellow monkey flower</name>
    <name type="synonym">Mimulus guttatus</name>
    <dbReference type="NCBI Taxonomy" id="4155"/>
    <lineage>
        <taxon>Eukaryota</taxon>
        <taxon>Viridiplantae</taxon>
        <taxon>Streptophyta</taxon>
        <taxon>Embryophyta</taxon>
        <taxon>Tracheophyta</taxon>
        <taxon>Spermatophyta</taxon>
        <taxon>Magnoliopsida</taxon>
        <taxon>eudicotyledons</taxon>
        <taxon>Gunneridae</taxon>
        <taxon>Pentapetalae</taxon>
        <taxon>asterids</taxon>
        <taxon>lamiids</taxon>
        <taxon>Lamiales</taxon>
        <taxon>Phrymaceae</taxon>
        <taxon>Erythranthe</taxon>
    </lineage>
</organism>
<gene>
    <name evidence="3" type="ORF">MIMGU_mgv1a025763mg</name>
</gene>
<keyword evidence="2" id="KW-0812">Transmembrane</keyword>
<dbReference type="EMBL" id="KI631282">
    <property type="protein sequence ID" value="EYU29007.1"/>
    <property type="molecule type" value="Genomic_DNA"/>
</dbReference>
<dbReference type="AlphaFoldDB" id="A0A022QJY9"/>
<feature type="transmembrane region" description="Helical" evidence="2">
    <location>
        <begin position="20"/>
        <end position="40"/>
    </location>
</feature>
<reference evidence="3 4" key="1">
    <citation type="journal article" date="2013" name="Proc. Natl. Acad. Sci. U.S.A.">
        <title>Fine-scale variation in meiotic recombination in Mimulus inferred from population shotgun sequencing.</title>
        <authorList>
            <person name="Hellsten U."/>
            <person name="Wright K.M."/>
            <person name="Jenkins J."/>
            <person name="Shu S."/>
            <person name="Yuan Y."/>
            <person name="Wessler S.R."/>
            <person name="Schmutz J."/>
            <person name="Willis J.H."/>
            <person name="Rokhsar D.S."/>
        </authorList>
    </citation>
    <scope>NUCLEOTIDE SEQUENCE [LARGE SCALE GENOMIC DNA]</scope>
    <source>
        <strain evidence="4">cv. DUN x IM62</strain>
    </source>
</reference>
<evidence type="ECO:0000313" key="3">
    <source>
        <dbReference type="EMBL" id="EYU29007.1"/>
    </source>
</evidence>
<sequence>PSSSSASLFSKACPFPFLSFFFSLNPPLFIHSLSFFFIYFQRSYSDHSGADMIDRFIDNTMFRDYNEANKVRLNGKYIELQLTRRFMAEVVMLPSPLVKRILEKNMEEKMRVGEIKEGDSVTVDLGSDGKILVLDSRSGTLAEEAEEGSSGAPAEEGEEGSSGAPAEEAPAEEAEEPVIV</sequence>
<keyword evidence="2" id="KW-0472">Membrane</keyword>
<dbReference type="Proteomes" id="UP000030748">
    <property type="component" value="Unassembled WGS sequence"/>
</dbReference>
<keyword evidence="2" id="KW-1133">Transmembrane helix</keyword>
<accession>A0A022QJY9</accession>
<protein>
    <recommendedName>
        <fullName evidence="5">Clp ATPase C-terminal domain-containing protein</fullName>
    </recommendedName>
</protein>
<name>A0A022QJY9_ERYGU</name>
<keyword evidence="4" id="KW-1185">Reference proteome</keyword>
<evidence type="ECO:0000256" key="2">
    <source>
        <dbReference type="SAM" id="Phobius"/>
    </source>
</evidence>